<evidence type="ECO:0000313" key="2">
    <source>
        <dbReference type="EMBL" id="MBC5582019.1"/>
    </source>
</evidence>
<dbReference type="InterPro" id="IPR006083">
    <property type="entry name" value="PRK/URK"/>
</dbReference>
<dbReference type="AlphaFoldDB" id="A0A923I8W4"/>
<dbReference type="RefSeq" id="WP_186888385.1">
    <property type="nucleotide sequence ID" value="NZ_JACONZ010000004.1"/>
</dbReference>
<dbReference type="InterPro" id="IPR027417">
    <property type="entry name" value="P-loop_NTPase"/>
</dbReference>
<protein>
    <submittedName>
        <fullName evidence="2">AAA family ATPase</fullName>
    </submittedName>
</protein>
<proteinExistence type="predicted"/>
<sequence>MAAIWIPKRLVEIGLVNTAAENPESFISHCEIEYQSRVEAAAREVLVQRRSIVMLTGPSASGKTTTAHKLADCIRRNGSYSCVISLDNFFKNLEDYPRLPDGSKDYENVEAIDVPLVNRCLAELLQTGHTRIPDFDFLSERRKEEWLDLDLNGGVVVVEGIHALNPALTASLPRSKVYKIYAGLREEYSYRGQRVLPTRDIRLARRMVRDYKFRGHSLEKTLGMWDNVCIGEDQFIKVFKPEADLLLDTSFSYEICCLAPSVTPLAGKLPENSPYAERLYQLAGAFSLCTPIDDGLIPADSMLQEFLGE</sequence>
<keyword evidence="3" id="KW-1185">Reference proteome</keyword>
<dbReference type="PANTHER" id="PTHR10285">
    <property type="entry name" value="URIDINE KINASE"/>
    <property type="match status" value="1"/>
</dbReference>
<comment type="caution">
    <text evidence="2">The sequence shown here is derived from an EMBL/GenBank/DDBJ whole genome shotgun (WGS) entry which is preliminary data.</text>
</comment>
<dbReference type="EMBL" id="JACONZ010000004">
    <property type="protein sequence ID" value="MBC5582019.1"/>
    <property type="molecule type" value="Genomic_DNA"/>
</dbReference>
<dbReference type="SUPFAM" id="SSF52540">
    <property type="entry name" value="P-loop containing nucleoside triphosphate hydrolases"/>
    <property type="match status" value="1"/>
</dbReference>
<dbReference type="GO" id="GO:0016301">
    <property type="term" value="F:kinase activity"/>
    <property type="evidence" value="ECO:0007669"/>
    <property type="project" value="InterPro"/>
</dbReference>
<reference evidence="2" key="1">
    <citation type="submission" date="2020-08" db="EMBL/GenBank/DDBJ databases">
        <title>Genome public.</title>
        <authorList>
            <person name="Liu C."/>
            <person name="Sun Q."/>
        </authorList>
    </citation>
    <scope>NUCLEOTIDE SEQUENCE</scope>
    <source>
        <strain evidence="2">BX8</strain>
    </source>
</reference>
<dbReference type="CDD" id="cd02028">
    <property type="entry name" value="UMPK_like"/>
    <property type="match status" value="1"/>
</dbReference>
<feature type="domain" description="Phosphoribulokinase/uridine kinase" evidence="1">
    <location>
        <begin position="52"/>
        <end position="172"/>
    </location>
</feature>
<evidence type="ECO:0000259" key="1">
    <source>
        <dbReference type="Pfam" id="PF00485"/>
    </source>
</evidence>
<evidence type="ECO:0000313" key="3">
    <source>
        <dbReference type="Proteomes" id="UP000659630"/>
    </source>
</evidence>
<dbReference type="Pfam" id="PF00485">
    <property type="entry name" value="PRK"/>
    <property type="match status" value="1"/>
</dbReference>
<gene>
    <name evidence="2" type="ORF">H8S23_10930</name>
</gene>
<name>A0A923I8W4_9FIRM</name>
<dbReference type="Gene3D" id="3.40.50.300">
    <property type="entry name" value="P-loop containing nucleotide triphosphate hydrolases"/>
    <property type="match status" value="1"/>
</dbReference>
<accession>A0A923I8W4</accession>
<dbReference type="GO" id="GO:0005524">
    <property type="term" value="F:ATP binding"/>
    <property type="evidence" value="ECO:0007669"/>
    <property type="project" value="InterPro"/>
</dbReference>
<organism evidence="2 3">
    <name type="scientific">Anaerofilum hominis</name>
    <dbReference type="NCBI Taxonomy" id="2763016"/>
    <lineage>
        <taxon>Bacteria</taxon>
        <taxon>Bacillati</taxon>
        <taxon>Bacillota</taxon>
        <taxon>Clostridia</taxon>
        <taxon>Eubacteriales</taxon>
        <taxon>Oscillospiraceae</taxon>
        <taxon>Anaerofilum</taxon>
    </lineage>
</organism>
<dbReference type="Proteomes" id="UP000659630">
    <property type="component" value="Unassembled WGS sequence"/>
</dbReference>